<protein>
    <submittedName>
        <fullName evidence="8">Fumarate hydratase</fullName>
    </submittedName>
</protein>
<evidence type="ECO:0000256" key="3">
    <source>
        <dbReference type="ARBA" id="ARBA00022723"/>
    </source>
</evidence>
<dbReference type="AlphaFoldDB" id="A0A2V2N4X1"/>
<dbReference type="Pfam" id="PF05681">
    <property type="entry name" value="Fumerase"/>
    <property type="match status" value="1"/>
</dbReference>
<sequence length="279" mass="29677">MSSPVPPDLSDRIAAATANAIRIAEITLPPDVLERIVAASEDETSPVARRELMHILENIRLADERQAPICQDTGIPVIYLTLPPQIPFSSEIVDAVRKGVREATVTIPLRPNLVDPITRHNTGTNTSADMPAVHILPGDRMQVTVLPKGAGSENVSRLKMFTPTEKDRIPEFIVETALLAGGRPCPPIILGVGIGGTFDGAASLAKEALLEPLDQMTPEEMEICQKVNDLGIGPMGLGGKTTCLGVKIKSAGCHTASLPVAVNIQCWAARRATVEVPLS</sequence>
<gene>
    <name evidence="8" type="ORF">DK846_07610</name>
</gene>
<keyword evidence="4" id="KW-0408">Iron</keyword>
<keyword evidence="5" id="KW-0411">Iron-sulfur</keyword>
<evidence type="ECO:0000256" key="6">
    <source>
        <dbReference type="ARBA" id="ARBA00023239"/>
    </source>
</evidence>
<dbReference type="GeneID" id="97548488"/>
<dbReference type="PANTHER" id="PTHR30389:SF17">
    <property type="entry name" value="L(+)-TARTRATE DEHYDRATASE SUBUNIT ALPHA-RELATED"/>
    <property type="match status" value="1"/>
</dbReference>
<proteinExistence type="inferred from homology"/>
<evidence type="ECO:0000256" key="5">
    <source>
        <dbReference type="ARBA" id="ARBA00023014"/>
    </source>
</evidence>
<comment type="similarity">
    <text evidence="1">Belongs to the class-I fumarase family.</text>
</comment>
<dbReference type="NCBIfam" id="NF004885">
    <property type="entry name" value="PRK06246.1"/>
    <property type="match status" value="1"/>
</dbReference>
<evidence type="ECO:0000256" key="1">
    <source>
        <dbReference type="ARBA" id="ARBA00008876"/>
    </source>
</evidence>
<keyword evidence="6" id="KW-0456">Lyase</keyword>
<evidence type="ECO:0000259" key="7">
    <source>
        <dbReference type="Pfam" id="PF05681"/>
    </source>
</evidence>
<name>A0A2V2N4X1_9EURY</name>
<comment type="caution">
    <text evidence="8">The sequence shown here is derived from an EMBL/GenBank/DDBJ whole genome shotgun (WGS) entry which is preliminary data.</text>
</comment>
<dbReference type="NCBIfam" id="TIGR00722">
    <property type="entry name" value="ttdA_fumA_fumB"/>
    <property type="match status" value="1"/>
</dbReference>
<keyword evidence="3" id="KW-0479">Metal-binding</keyword>
<evidence type="ECO:0000256" key="4">
    <source>
        <dbReference type="ARBA" id="ARBA00023004"/>
    </source>
</evidence>
<feature type="domain" description="Fe-S hydro-lyase tartrate dehydratase alpha-type catalytic" evidence="7">
    <location>
        <begin position="16"/>
        <end position="274"/>
    </location>
</feature>
<dbReference type="GO" id="GO:0046872">
    <property type="term" value="F:metal ion binding"/>
    <property type="evidence" value="ECO:0007669"/>
    <property type="project" value="UniProtKB-KW"/>
</dbReference>
<keyword evidence="9" id="KW-1185">Reference proteome</keyword>
<dbReference type="InterPro" id="IPR004646">
    <property type="entry name" value="Fe-S_hydro-lyase_TtdA-typ_cat"/>
</dbReference>
<dbReference type="EMBL" id="QGMY01000006">
    <property type="protein sequence ID" value="PWR72806.1"/>
    <property type="molecule type" value="Genomic_DNA"/>
</dbReference>
<organism evidence="8 9">
    <name type="scientific">Methanospirillum lacunae</name>
    <dbReference type="NCBI Taxonomy" id="668570"/>
    <lineage>
        <taxon>Archaea</taxon>
        <taxon>Methanobacteriati</taxon>
        <taxon>Methanobacteriota</taxon>
        <taxon>Stenosarchaea group</taxon>
        <taxon>Methanomicrobia</taxon>
        <taxon>Methanomicrobiales</taxon>
        <taxon>Methanospirillaceae</taxon>
        <taxon>Methanospirillum</taxon>
    </lineage>
</organism>
<accession>A0A2V2N4X1</accession>
<evidence type="ECO:0000313" key="8">
    <source>
        <dbReference type="EMBL" id="PWR72806.1"/>
    </source>
</evidence>
<dbReference type="PANTHER" id="PTHR30389">
    <property type="entry name" value="FUMARATE HYDRATASE-RELATED"/>
    <property type="match status" value="1"/>
</dbReference>
<reference evidence="8 9" key="1">
    <citation type="submission" date="2018-05" db="EMBL/GenBank/DDBJ databases">
        <title>Draft genome of Methanospirillum lacunae Ki8-1.</title>
        <authorList>
            <person name="Dueholm M.S."/>
            <person name="Nielsen P.H."/>
            <person name="Bakmann L.F."/>
            <person name="Otzen D.E."/>
        </authorList>
    </citation>
    <scope>NUCLEOTIDE SEQUENCE [LARGE SCALE GENOMIC DNA]</scope>
    <source>
        <strain evidence="8 9">Ki8-1</strain>
    </source>
</reference>
<dbReference type="Proteomes" id="UP000245657">
    <property type="component" value="Unassembled WGS sequence"/>
</dbReference>
<evidence type="ECO:0000313" key="9">
    <source>
        <dbReference type="Proteomes" id="UP000245657"/>
    </source>
</evidence>
<keyword evidence="2" id="KW-0004">4Fe-4S</keyword>
<dbReference type="GO" id="GO:0051539">
    <property type="term" value="F:4 iron, 4 sulfur cluster binding"/>
    <property type="evidence" value="ECO:0007669"/>
    <property type="project" value="UniProtKB-KW"/>
</dbReference>
<dbReference type="RefSeq" id="WP_109968318.1">
    <property type="nucleotide sequence ID" value="NZ_CP176093.1"/>
</dbReference>
<dbReference type="InterPro" id="IPR051208">
    <property type="entry name" value="Class-I_Fumarase/Tartrate_DH"/>
</dbReference>
<evidence type="ECO:0000256" key="2">
    <source>
        <dbReference type="ARBA" id="ARBA00022485"/>
    </source>
</evidence>
<dbReference type="GO" id="GO:0016829">
    <property type="term" value="F:lyase activity"/>
    <property type="evidence" value="ECO:0007669"/>
    <property type="project" value="UniProtKB-KW"/>
</dbReference>
<dbReference type="OrthoDB" id="371925at2157"/>